<organism evidence="11">
    <name type="scientific">marine metagenome</name>
    <dbReference type="NCBI Taxonomy" id="408172"/>
    <lineage>
        <taxon>unclassified sequences</taxon>
        <taxon>metagenomes</taxon>
        <taxon>ecological metagenomes</taxon>
    </lineage>
</organism>
<proteinExistence type="inferred from homology"/>
<keyword evidence="5" id="KW-0808">Transferase</keyword>
<dbReference type="AlphaFoldDB" id="A0A381WCP0"/>
<dbReference type="PANTHER" id="PTHR43700:SF1">
    <property type="entry name" value="PHOSPHORIBOSYLAMINOIMIDAZOLE-SUCCINOCARBOXAMIDE SYNTHASE"/>
    <property type="match status" value="1"/>
</dbReference>
<keyword evidence="7" id="KW-0658">Purine biosynthesis</keyword>
<dbReference type="InterPro" id="IPR036477">
    <property type="entry name" value="Formyl_transf_N_sf"/>
</dbReference>
<reference evidence="11" key="1">
    <citation type="submission" date="2018-05" db="EMBL/GenBank/DDBJ databases">
        <authorList>
            <person name="Lanie J.A."/>
            <person name="Ng W.-L."/>
            <person name="Kazmierczak K.M."/>
            <person name="Andrzejewski T.M."/>
            <person name="Davidsen T.M."/>
            <person name="Wayne K.J."/>
            <person name="Tettelin H."/>
            <person name="Glass J.I."/>
            <person name="Rusch D."/>
            <person name="Podicherti R."/>
            <person name="Tsui H.-C.T."/>
            <person name="Winkler M.E."/>
        </authorList>
    </citation>
    <scope>NUCLEOTIDE SEQUENCE</scope>
</reference>
<dbReference type="InterPro" id="IPR004607">
    <property type="entry name" value="GART"/>
</dbReference>
<evidence type="ECO:0000256" key="9">
    <source>
        <dbReference type="ARBA" id="ARBA00023268"/>
    </source>
</evidence>
<evidence type="ECO:0000256" key="7">
    <source>
        <dbReference type="ARBA" id="ARBA00022755"/>
    </source>
</evidence>
<dbReference type="InterPro" id="IPR002376">
    <property type="entry name" value="Formyl_transf_N"/>
</dbReference>
<evidence type="ECO:0000256" key="2">
    <source>
        <dbReference type="ARBA" id="ARBA00011020"/>
    </source>
</evidence>
<accession>A0A381WCP0</accession>
<keyword evidence="6" id="KW-0547">Nucleotide-binding</keyword>
<dbReference type="SUPFAM" id="SSF52255">
    <property type="entry name" value="N5-CAIR mutase (phosphoribosylaminoimidazole carboxylase, PurE)"/>
    <property type="match status" value="1"/>
</dbReference>
<keyword evidence="8" id="KW-0067">ATP-binding</keyword>
<evidence type="ECO:0000256" key="6">
    <source>
        <dbReference type="ARBA" id="ARBA00022741"/>
    </source>
</evidence>
<dbReference type="HAMAP" id="MF_01930">
    <property type="entry name" value="PurN"/>
    <property type="match status" value="1"/>
</dbReference>
<evidence type="ECO:0000256" key="3">
    <source>
        <dbReference type="ARBA" id="ARBA00012217"/>
    </source>
</evidence>
<dbReference type="Pfam" id="PF00731">
    <property type="entry name" value="AIRC"/>
    <property type="match status" value="1"/>
</dbReference>
<protein>
    <recommendedName>
        <fullName evidence="3">phosphoribosylaminoimidazolesuccinocarboxamide synthase</fullName>
        <ecNumber evidence="3">6.3.2.6</ecNumber>
    </recommendedName>
</protein>
<dbReference type="CDD" id="cd01414">
    <property type="entry name" value="SAICAR_synt_Sc"/>
    <property type="match status" value="1"/>
</dbReference>
<dbReference type="SUPFAM" id="SSF53328">
    <property type="entry name" value="Formyltransferase"/>
    <property type="match status" value="1"/>
</dbReference>
<dbReference type="PROSITE" id="PS01057">
    <property type="entry name" value="SAICAR_SYNTHETASE_1"/>
    <property type="match status" value="1"/>
</dbReference>
<dbReference type="Gene3D" id="3.30.470.20">
    <property type="entry name" value="ATP-grasp fold, B domain"/>
    <property type="match status" value="1"/>
</dbReference>
<evidence type="ECO:0000256" key="1">
    <source>
        <dbReference type="ARBA" id="ARBA00004672"/>
    </source>
</evidence>
<dbReference type="InterPro" id="IPR018236">
    <property type="entry name" value="SAICAR_synthetase_CS"/>
</dbReference>
<dbReference type="SMART" id="SM01001">
    <property type="entry name" value="AIRC"/>
    <property type="match status" value="1"/>
</dbReference>
<dbReference type="UniPathway" id="UPA00074">
    <property type="reaction ID" value="UER00131"/>
</dbReference>
<dbReference type="PANTHER" id="PTHR43700">
    <property type="entry name" value="PHOSPHORIBOSYLAMINOIMIDAZOLE-SUCCINOCARBOXAMIDE SYNTHASE"/>
    <property type="match status" value="1"/>
</dbReference>
<feature type="domain" description="PurE" evidence="10">
    <location>
        <begin position="502"/>
        <end position="628"/>
    </location>
</feature>
<evidence type="ECO:0000256" key="8">
    <source>
        <dbReference type="ARBA" id="ARBA00022840"/>
    </source>
</evidence>
<sequence length="628" mass="71344">MSYKPSIIVLISGNGTNLQAIIDSVNNNSLYANVVAVVSHKECNGLQRAEKANIPSVLLTTNNEERHVYDTRLAKLVKTYNPDIVVLAGWMRILTNNFISQFDNIINLHPALPKTFVGTNCIEKAYNAFQSGKIKYTGVMVHHVIEEVDGGKVIATSKVPIHQNDSLKDLSDRLRSIEKGVLLQGIQSCISEIISQNIDNRLKSVINGKVRDYHDIGYDLMLFNHSDRQSAFDRQICNIPGKGKLLNYISCWWMNQTQHIIPNHIKYYNDHILIAQKTTPFKIEVVIRGYITGSTKTSLWTHYNKGSREYCGISFPDGLVKNQKLDEPVITPTTKGEVDIPVSRQQIVDMGYMTKNEVDFVFERAMNLFKYGQRKASERGLILVDTKMEFGKKDDGSIILIDELFTCDSSRFWMQDTYQQRFDNGQEPQRLDKDAVRNYIRTLCDPYNEPIPEVPVDKIQSVKKCYENLYVQLSEDNICDDFYNYKSEQYYIDDYFNNYHDATAVIIAGSTSDQKHVDKLQNALKSSQVYSTAYVSSAHKSTKDVLRIIQKYQDRRIVWITVAGRSNALSGVIAANTSKPVIACPPFKDKMDMFTNINSTLQMPSKVPVMTILEPGNVALAVNRIFAL</sequence>
<dbReference type="HAMAP" id="MF_00137">
    <property type="entry name" value="SAICAR_synth"/>
    <property type="match status" value="1"/>
</dbReference>
<dbReference type="Gene3D" id="3.40.50.170">
    <property type="entry name" value="Formyl transferase, N-terminal domain"/>
    <property type="match status" value="1"/>
</dbReference>
<dbReference type="Gene3D" id="3.40.50.1970">
    <property type="match status" value="1"/>
</dbReference>
<dbReference type="GO" id="GO:0004639">
    <property type="term" value="F:phosphoribosylaminoimidazolesuccinocarboxamide synthase activity"/>
    <property type="evidence" value="ECO:0007669"/>
    <property type="project" value="UniProtKB-EC"/>
</dbReference>
<evidence type="ECO:0000313" key="11">
    <source>
        <dbReference type="EMBL" id="SVA49727.1"/>
    </source>
</evidence>
<dbReference type="SUPFAM" id="SSF56104">
    <property type="entry name" value="SAICAR synthase-like"/>
    <property type="match status" value="1"/>
</dbReference>
<dbReference type="GO" id="GO:0004644">
    <property type="term" value="F:phosphoribosylglycinamide formyltransferase activity"/>
    <property type="evidence" value="ECO:0007669"/>
    <property type="project" value="InterPro"/>
</dbReference>
<dbReference type="GO" id="GO:0005524">
    <property type="term" value="F:ATP binding"/>
    <property type="evidence" value="ECO:0007669"/>
    <property type="project" value="UniProtKB-KW"/>
</dbReference>
<dbReference type="CDD" id="cd08645">
    <property type="entry name" value="FMT_core_GART"/>
    <property type="match status" value="1"/>
</dbReference>
<comment type="similarity">
    <text evidence="2">In the N-terminal section; belongs to the SAICAR synthetase family.</text>
</comment>
<keyword evidence="4" id="KW-0436">Ligase</keyword>
<name>A0A381WCP0_9ZZZZ</name>
<evidence type="ECO:0000256" key="4">
    <source>
        <dbReference type="ARBA" id="ARBA00022598"/>
    </source>
</evidence>
<dbReference type="EC" id="6.3.2.6" evidence="3"/>
<keyword evidence="9" id="KW-0511">Multifunctional enzyme</keyword>
<dbReference type="GO" id="GO:0005737">
    <property type="term" value="C:cytoplasm"/>
    <property type="evidence" value="ECO:0007669"/>
    <property type="project" value="TreeGrafter"/>
</dbReference>
<evidence type="ECO:0000259" key="10">
    <source>
        <dbReference type="SMART" id="SM01001"/>
    </source>
</evidence>
<dbReference type="Pfam" id="PF01259">
    <property type="entry name" value="SAICAR_synt"/>
    <property type="match status" value="1"/>
</dbReference>
<gene>
    <name evidence="11" type="ORF">METZ01_LOCUS102581</name>
</gene>
<evidence type="ECO:0000256" key="5">
    <source>
        <dbReference type="ARBA" id="ARBA00022679"/>
    </source>
</evidence>
<dbReference type="Gene3D" id="3.30.200.20">
    <property type="entry name" value="Phosphorylase Kinase, domain 1"/>
    <property type="match status" value="1"/>
</dbReference>
<dbReference type="EMBL" id="UINC01011248">
    <property type="protein sequence ID" value="SVA49727.1"/>
    <property type="molecule type" value="Genomic_DNA"/>
</dbReference>
<comment type="pathway">
    <text evidence="1">Purine metabolism; IMP biosynthesis via de novo pathway; 5-amino-1-(5-phospho-D-ribosyl)imidazole-4-carboxamide from 5-amino-1-(5-phospho-D-ribosyl)imidazole-4-carboxylate: step 1/2.</text>
</comment>
<dbReference type="Pfam" id="PF00551">
    <property type="entry name" value="Formyl_trans_N"/>
    <property type="match status" value="1"/>
</dbReference>
<dbReference type="InterPro" id="IPR028923">
    <property type="entry name" value="SAICAR_synt/ADE2_N"/>
</dbReference>
<dbReference type="GO" id="GO:0006189">
    <property type="term" value="P:'de novo' IMP biosynthetic process"/>
    <property type="evidence" value="ECO:0007669"/>
    <property type="project" value="UniProtKB-UniPathway"/>
</dbReference>
<dbReference type="NCBIfam" id="TIGR00639">
    <property type="entry name" value="PurN"/>
    <property type="match status" value="1"/>
</dbReference>
<dbReference type="InterPro" id="IPR000031">
    <property type="entry name" value="PurE_dom"/>
</dbReference>